<dbReference type="InterPro" id="IPR016193">
    <property type="entry name" value="Cytidine_deaminase-like"/>
</dbReference>
<name>X2L7F2_9BACT</name>
<dbReference type="PANTHER" id="PTHR11079:SF202">
    <property type="entry name" value="TRNA-SPECIFIC ADENOSINE DEAMINASE"/>
    <property type="match status" value="1"/>
</dbReference>
<dbReference type="Gene3D" id="3.40.140.10">
    <property type="entry name" value="Cytidine Deaminase, domain 2"/>
    <property type="match status" value="1"/>
</dbReference>
<comment type="similarity">
    <text evidence="6">Belongs to the cytidine and deoxycytidylate deaminase family.</text>
</comment>
<dbReference type="PROSITE" id="PS51747">
    <property type="entry name" value="CYT_DCMP_DEAMINASES_2"/>
    <property type="match status" value="1"/>
</dbReference>
<organism evidence="8">
    <name type="scientific">uncultured bacterium 12AC_lac13</name>
    <dbReference type="NCBI Taxonomy" id="1447233"/>
    <lineage>
        <taxon>Bacteria</taxon>
        <taxon>environmental samples</taxon>
    </lineage>
</organism>
<dbReference type="EC" id="3.5.4.33" evidence="6"/>
<evidence type="ECO:0000256" key="6">
    <source>
        <dbReference type="HAMAP-Rule" id="MF_00972"/>
    </source>
</evidence>
<accession>X2L7F2</accession>
<reference evidence="8" key="1">
    <citation type="submission" date="2013-10" db="EMBL/GenBank/DDBJ databases">
        <title>Functional metagenomics reveals novel beta-galactosidases not predictable from gene sequences.</title>
        <authorList>
            <person name="Cheng J."/>
            <person name="Engel K."/>
            <person name="Romantsov T."/>
            <person name="Neufeld J.D."/>
            <person name="Rose D.R."/>
            <person name="Charles T.C."/>
        </authorList>
    </citation>
    <scope>NUCLEOTIDE SEQUENCE</scope>
</reference>
<protein>
    <recommendedName>
        <fullName evidence="6">tRNA-specific adenosine deaminase</fullName>
        <ecNumber evidence="6">3.5.4.33</ecNumber>
    </recommendedName>
</protein>
<evidence type="ECO:0000259" key="7">
    <source>
        <dbReference type="PROSITE" id="PS51747"/>
    </source>
</evidence>
<evidence type="ECO:0000256" key="2">
    <source>
        <dbReference type="ARBA" id="ARBA00022723"/>
    </source>
</evidence>
<dbReference type="HAMAP" id="MF_00972">
    <property type="entry name" value="tRNA_aden_deaminase"/>
    <property type="match status" value="1"/>
</dbReference>
<dbReference type="GO" id="GO:0002100">
    <property type="term" value="P:tRNA wobble adenosine to inosine editing"/>
    <property type="evidence" value="ECO:0007669"/>
    <property type="project" value="UniProtKB-UniRule"/>
</dbReference>
<comment type="catalytic activity">
    <reaction evidence="5 6">
        <text>adenosine(34) in tRNA + H2O + H(+) = inosine(34) in tRNA + NH4(+)</text>
        <dbReference type="Rhea" id="RHEA:43168"/>
        <dbReference type="Rhea" id="RHEA-COMP:10373"/>
        <dbReference type="Rhea" id="RHEA-COMP:10374"/>
        <dbReference type="ChEBI" id="CHEBI:15377"/>
        <dbReference type="ChEBI" id="CHEBI:15378"/>
        <dbReference type="ChEBI" id="CHEBI:28938"/>
        <dbReference type="ChEBI" id="CHEBI:74411"/>
        <dbReference type="ChEBI" id="CHEBI:82852"/>
        <dbReference type="EC" id="3.5.4.33"/>
    </reaction>
</comment>
<sequence length="152" mass="16185">MKEQDDEMAALALAEAKAAGERGEVPIGAVLVSGEGRVLAKNGNRILELKDPTAHAEILVLRESARVLGNERLVGTTLYVTLESCAMCAGAISLARVARVVYAAADPKGGAIEHGPRFFAQPTCHHRPVVDRAGDAEAAGRLLQDFFRARRV</sequence>
<dbReference type="InterPro" id="IPR058535">
    <property type="entry name" value="MafB19-deam"/>
</dbReference>
<comment type="function">
    <text evidence="6">Catalyzes the deamination of adenosine to inosine at the wobble position 34 of tRNA(Arg2).</text>
</comment>
<comment type="cofactor">
    <cofactor evidence="6">
        <name>Zn(2+)</name>
        <dbReference type="ChEBI" id="CHEBI:29105"/>
    </cofactor>
    <text evidence="6">Binds 1 zinc ion per subunit.</text>
</comment>
<evidence type="ECO:0000256" key="1">
    <source>
        <dbReference type="ARBA" id="ARBA00022694"/>
    </source>
</evidence>
<dbReference type="InterPro" id="IPR002125">
    <property type="entry name" value="CMP_dCMP_dom"/>
</dbReference>
<keyword evidence="3 6" id="KW-0378">Hydrolase</keyword>
<dbReference type="InterPro" id="IPR028883">
    <property type="entry name" value="tRNA_aden_deaminase"/>
</dbReference>
<proteinExistence type="inferred from homology"/>
<evidence type="ECO:0000256" key="3">
    <source>
        <dbReference type="ARBA" id="ARBA00022801"/>
    </source>
</evidence>
<evidence type="ECO:0000256" key="5">
    <source>
        <dbReference type="ARBA" id="ARBA00048045"/>
    </source>
</evidence>
<dbReference type="GO" id="GO:0008270">
    <property type="term" value="F:zinc ion binding"/>
    <property type="evidence" value="ECO:0007669"/>
    <property type="project" value="UniProtKB-UniRule"/>
</dbReference>
<dbReference type="PANTHER" id="PTHR11079">
    <property type="entry name" value="CYTOSINE DEAMINASE FAMILY MEMBER"/>
    <property type="match status" value="1"/>
</dbReference>
<dbReference type="GO" id="GO:0052717">
    <property type="term" value="F:tRNA-specific adenosine-34 deaminase activity"/>
    <property type="evidence" value="ECO:0007669"/>
    <property type="project" value="UniProtKB-UniRule"/>
</dbReference>
<feature type="active site" description="Proton donor" evidence="6">
    <location>
        <position position="57"/>
    </location>
</feature>
<dbReference type="AlphaFoldDB" id="X2L7F2"/>
<keyword evidence="2 6" id="KW-0479">Metal-binding</keyword>
<keyword evidence="4 6" id="KW-0862">Zinc</keyword>
<evidence type="ECO:0000313" key="8">
    <source>
        <dbReference type="EMBL" id="AHN97589.1"/>
    </source>
</evidence>
<feature type="domain" description="CMP/dCMP-type deaminase" evidence="7">
    <location>
        <begin position="3"/>
        <end position="113"/>
    </location>
</feature>
<gene>
    <name evidence="6" type="primary">tadA</name>
</gene>
<feature type="binding site" evidence="6">
    <location>
        <position position="55"/>
    </location>
    <ligand>
        <name>Zn(2+)</name>
        <dbReference type="ChEBI" id="CHEBI:29105"/>
        <note>catalytic</note>
    </ligand>
</feature>
<dbReference type="CDD" id="cd01285">
    <property type="entry name" value="nucleoside_deaminase"/>
    <property type="match status" value="1"/>
</dbReference>
<dbReference type="Pfam" id="PF14437">
    <property type="entry name" value="MafB19-deam"/>
    <property type="match status" value="1"/>
</dbReference>
<feature type="binding site" evidence="6">
    <location>
        <position position="85"/>
    </location>
    <ligand>
        <name>Zn(2+)</name>
        <dbReference type="ChEBI" id="CHEBI:29105"/>
        <note>catalytic</note>
    </ligand>
</feature>
<comment type="subunit">
    <text evidence="6">Homodimer.</text>
</comment>
<keyword evidence="1 6" id="KW-0819">tRNA processing</keyword>
<evidence type="ECO:0000256" key="4">
    <source>
        <dbReference type="ARBA" id="ARBA00022833"/>
    </source>
</evidence>
<dbReference type="SUPFAM" id="SSF53927">
    <property type="entry name" value="Cytidine deaminase-like"/>
    <property type="match status" value="1"/>
</dbReference>
<dbReference type="EMBL" id="KF796593">
    <property type="protein sequence ID" value="AHN97589.1"/>
    <property type="molecule type" value="Genomic_DNA"/>
</dbReference>
<feature type="binding site" evidence="6">
    <location>
        <position position="88"/>
    </location>
    <ligand>
        <name>Zn(2+)</name>
        <dbReference type="ChEBI" id="CHEBI:29105"/>
        <note>catalytic</note>
    </ligand>
</feature>